<proteinExistence type="predicted"/>
<evidence type="ECO:0000313" key="2">
    <source>
        <dbReference type="EMBL" id="CAD7651392.1"/>
    </source>
</evidence>
<feature type="non-terminal residue" evidence="2">
    <location>
        <position position="147"/>
    </location>
</feature>
<evidence type="ECO:0000259" key="1">
    <source>
        <dbReference type="Pfam" id="PF21886"/>
    </source>
</evidence>
<protein>
    <recommendedName>
        <fullName evidence="1">BRF2-like C-terminal domain-containing protein</fullName>
    </recommendedName>
</protein>
<gene>
    <name evidence="2" type="ORF">OSB1V03_LOCUS23338</name>
</gene>
<feature type="domain" description="BRF2-like C-terminal" evidence="1">
    <location>
        <begin position="85"/>
        <end position="144"/>
    </location>
</feature>
<dbReference type="EMBL" id="OC911967">
    <property type="protein sequence ID" value="CAD7651392.1"/>
    <property type="molecule type" value="Genomic_DNA"/>
</dbReference>
<dbReference type="Pfam" id="PF21886">
    <property type="entry name" value="BRF2-like_C_cyclin_rpt"/>
    <property type="match status" value="1"/>
</dbReference>
<organism evidence="2">
    <name type="scientific">Medioppia subpectinata</name>
    <dbReference type="NCBI Taxonomy" id="1979941"/>
    <lineage>
        <taxon>Eukaryota</taxon>
        <taxon>Metazoa</taxon>
        <taxon>Ecdysozoa</taxon>
        <taxon>Arthropoda</taxon>
        <taxon>Chelicerata</taxon>
        <taxon>Arachnida</taxon>
        <taxon>Acari</taxon>
        <taxon>Acariformes</taxon>
        <taxon>Sarcoptiformes</taxon>
        <taxon>Oribatida</taxon>
        <taxon>Brachypylina</taxon>
        <taxon>Oppioidea</taxon>
        <taxon>Oppiidae</taxon>
        <taxon>Medioppia</taxon>
    </lineage>
</organism>
<evidence type="ECO:0000313" key="3">
    <source>
        <dbReference type="Proteomes" id="UP000759131"/>
    </source>
</evidence>
<sequence length="147" mass="16788">MICGAFRCASLDTKRVLSTICVYIALLDDKNAVTIGHVCNAAGCTTGDFNRVFNQVIKEYPELRPEKMSIESLVPVVLSEANVAVNERKILEEKVLKILELERECWLIEGRTPVHIIYAAAYLAWKSLKPYDRRKVRLPEFCRQMDI</sequence>
<name>A0A7R9M0N0_9ACAR</name>
<dbReference type="EMBL" id="CAJPIZ010057392">
    <property type="protein sequence ID" value="CAG2123393.1"/>
    <property type="molecule type" value="Genomic_DNA"/>
</dbReference>
<reference evidence="2" key="1">
    <citation type="submission" date="2020-11" db="EMBL/GenBank/DDBJ databases">
        <authorList>
            <person name="Tran Van P."/>
        </authorList>
    </citation>
    <scope>NUCLEOTIDE SEQUENCE</scope>
</reference>
<dbReference type="Proteomes" id="UP000759131">
    <property type="component" value="Unassembled WGS sequence"/>
</dbReference>
<dbReference type="InterPro" id="IPR054078">
    <property type="entry name" value="BRF2-like_C"/>
</dbReference>
<dbReference type="AlphaFoldDB" id="A0A7R9M0N0"/>
<accession>A0A7R9M0N0</accession>
<keyword evidence="3" id="KW-1185">Reference proteome</keyword>
<dbReference type="OrthoDB" id="2121711at2759"/>